<dbReference type="InterPro" id="IPR009061">
    <property type="entry name" value="DNA-bd_dom_put_sf"/>
</dbReference>
<comment type="caution">
    <text evidence="1">The sequence shown here is derived from an EMBL/GenBank/DDBJ whole genome shotgun (WGS) entry which is preliminary data.</text>
</comment>
<accession>A0ABV4G3B0</accession>
<sequence length="64" mass="6971">MALKDSKAAARSLCIAEGTLANWRIQGKGPRFVRIGGKICYRDEDIDAFIARGVRQSTSETEAA</sequence>
<reference evidence="1 2" key="1">
    <citation type="submission" date="2024-07" db="EMBL/GenBank/DDBJ databases">
        <title>Genomic Encyclopedia of Type Strains, Phase V (KMG-V): Genome sequencing to study the core and pangenomes of soil and plant-associated prokaryotes.</title>
        <authorList>
            <person name="Whitman W."/>
        </authorList>
    </citation>
    <scope>NUCLEOTIDE SEQUENCE [LARGE SCALE GENOMIC DNA]</scope>
    <source>
        <strain evidence="1 2">USDA 152</strain>
    </source>
</reference>
<evidence type="ECO:0000313" key="2">
    <source>
        <dbReference type="Proteomes" id="UP001565369"/>
    </source>
</evidence>
<dbReference type="EMBL" id="JBGBZJ010000003">
    <property type="protein sequence ID" value="MEY9457982.1"/>
    <property type="molecule type" value="Genomic_DNA"/>
</dbReference>
<gene>
    <name evidence="1" type="ORF">ABIG07_006930</name>
</gene>
<name>A0ABV4G3B0_9BRAD</name>
<dbReference type="RefSeq" id="WP_370131862.1">
    <property type="nucleotide sequence ID" value="NZ_JBGBZJ010000003.1"/>
</dbReference>
<keyword evidence="2" id="KW-1185">Reference proteome</keyword>
<protein>
    <submittedName>
        <fullName evidence="1">Site-specific integrase-resolvase</fullName>
    </submittedName>
</protein>
<dbReference type="Proteomes" id="UP001565369">
    <property type="component" value="Unassembled WGS sequence"/>
</dbReference>
<proteinExistence type="predicted"/>
<evidence type="ECO:0000313" key="1">
    <source>
        <dbReference type="EMBL" id="MEY9457982.1"/>
    </source>
</evidence>
<dbReference type="SUPFAM" id="SSF46955">
    <property type="entry name" value="Putative DNA-binding domain"/>
    <property type="match status" value="1"/>
</dbReference>
<organism evidence="1 2">
    <name type="scientific">Bradyrhizobium ottawaense</name>
    <dbReference type="NCBI Taxonomy" id="931866"/>
    <lineage>
        <taxon>Bacteria</taxon>
        <taxon>Pseudomonadati</taxon>
        <taxon>Pseudomonadota</taxon>
        <taxon>Alphaproteobacteria</taxon>
        <taxon>Hyphomicrobiales</taxon>
        <taxon>Nitrobacteraceae</taxon>
        <taxon>Bradyrhizobium</taxon>
    </lineage>
</organism>